<organism evidence="4 5">
    <name type="scientific">Eubacterium limosum</name>
    <dbReference type="NCBI Taxonomy" id="1736"/>
    <lineage>
        <taxon>Bacteria</taxon>
        <taxon>Bacillati</taxon>
        <taxon>Bacillota</taxon>
        <taxon>Clostridia</taxon>
        <taxon>Eubacteriales</taxon>
        <taxon>Eubacteriaceae</taxon>
        <taxon>Eubacterium</taxon>
    </lineage>
</organism>
<sequence length="722" mass="76409">MKKKWISMLLSLLLVFGTTAPALAADSTRADREAPYTGNVVMATNMNRTISDNSELGIKQATGLPAAPVLAAAENGIMPFSENGALSETPTEVRLYEDANQADLAAAEAATSQNEKKEYRVGDTQKIIAMTGIDPETGEQMVEEITIKALHIGSTCTVWGVVGEETENITPKTAEAIALRFDTGDSGYPSIHDKILEAFGSWENIDVDNDGKTAIVCQDISGGVAGYFTQSDLNGETADMDMVHINNGGDDEELWNSIYGTLAHELQHAINFAQTGGNSETWLNETFSQSAKAIAGYGTKTIGQVYTSLMYVTGADEYGISAHGYTVPFIYAGDFVPNGLAEETSSVYGQWYLFGRYLSFQTQGLEGGGDAVFKTILSSGDGEQKECTWESLERGLEKIGYLGAGKAVPDMNALIQNYNMALYLQESDGLYSLGNDGQIILDSLAKYYGISLKNSSAITTARELPGGGAAVWAKTEDNAITPENPGADMVFTGFSAADSPKASTGTGRVRPGTAITLSAAEGLDIYYSLTPGARAEYEKYTQPIIISKNTTLSFYTQAGEDEETKSEEETRTYTVAPDPVTASVESGAVAAGTKVSLSCATGDARIYYTTDGSEPTRESPLYESPIAINEAMTLKAAAFLGDSDQDYAPGDTLTLQYTIKAAGGSEDQKSDGPQLAAGEKAADKTGKNASTGILEASPGPAAAVVLTLAALAGLAVWRKQRG</sequence>
<dbReference type="Pfam" id="PF13290">
    <property type="entry name" value="CHB_HEX_C_1"/>
    <property type="match status" value="1"/>
</dbReference>
<gene>
    <name evidence="4" type="ORF">B2M23_12120</name>
</gene>
<keyword evidence="2" id="KW-0732">Signal</keyword>
<feature type="signal peptide" evidence="2">
    <location>
        <begin position="1"/>
        <end position="24"/>
    </location>
</feature>
<dbReference type="EMBL" id="CP019962">
    <property type="protein sequence ID" value="ARD66250.1"/>
    <property type="molecule type" value="Genomic_DNA"/>
</dbReference>
<evidence type="ECO:0000256" key="1">
    <source>
        <dbReference type="SAM" id="MobiDB-lite"/>
    </source>
</evidence>
<reference evidence="5" key="1">
    <citation type="journal article" date="2017" name="Sci. Rep.">
        <title>Determination of the Genome and Primary Transcriptome of Syngas Fermenting Eubacterium limosum ATCC 8486.</title>
        <authorList>
            <person name="Song Y."/>
            <person name="Shin J."/>
            <person name="Jeong Y."/>
            <person name="Jin S."/>
            <person name="Lee J.K."/>
            <person name="Kim D.R."/>
            <person name="Kim S.C."/>
            <person name="Cho S."/>
            <person name="Cho B.K."/>
        </authorList>
    </citation>
    <scope>NUCLEOTIDE SEQUENCE [LARGE SCALE GENOMIC DNA]</scope>
    <source>
        <strain evidence="5">ATCC 8486</strain>
    </source>
</reference>
<dbReference type="InterPro" id="IPR059177">
    <property type="entry name" value="GH29D-like_dom"/>
</dbReference>
<dbReference type="RefSeq" id="WP_038352160.1">
    <property type="nucleotide sequence ID" value="NZ_CP019962.1"/>
</dbReference>
<evidence type="ECO:0000313" key="4">
    <source>
        <dbReference type="EMBL" id="ARD66250.1"/>
    </source>
</evidence>
<feature type="domain" description="GH29D-like beta-sandwich" evidence="3">
    <location>
        <begin position="585"/>
        <end position="640"/>
    </location>
</feature>
<dbReference type="Proteomes" id="UP000192391">
    <property type="component" value="Chromosome"/>
</dbReference>
<accession>A0AAC9W320</accession>
<evidence type="ECO:0000259" key="3">
    <source>
        <dbReference type="Pfam" id="PF13290"/>
    </source>
</evidence>
<evidence type="ECO:0000313" key="5">
    <source>
        <dbReference type="Proteomes" id="UP000192391"/>
    </source>
</evidence>
<dbReference type="KEGG" id="elim:B2M23_12120"/>
<feature type="region of interest" description="Disordered" evidence="1">
    <location>
        <begin position="664"/>
        <end position="684"/>
    </location>
</feature>
<proteinExistence type="predicted"/>
<dbReference type="AlphaFoldDB" id="A0AAC9W320"/>
<evidence type="ECO:0000256" key="2">
    <source>
        <dbReference type="SAM" id="SignalP"/>
    </source>
</evidence>
<name>A0AAC9W320_EUBLI</name>
<protein>
    <recommendedName>
        <fullName evidence="3">GH29D-like beta-sandwich domain-containing protein</fullName>
    </recommendedName>
</protein>
<feature type="chain" id="PRO_5042148737" description="GH29D-like beta-sandwich domain-containing protein" evidence="2">
    <location>
        <begin position="25"/>
        <end position="722"/>
    </location>
</feature>